<dbReference type="SUPFAM" id="SSF53448">
    <property type="entry name" value="Nucleotide-diphospho-sugar transferases"/>
    <property type="match status" value="1"/>
</dbReference>
<dbReference type="AlphaFoldDB" id="A0A4R9K7Z9"/>
<dbReference type="OrthoDB" id="9804758at2"/>
<accession>A0A4R9K7Z9</accession>
<organism evidence="6 7">
    <name type="scientific">Leptospira ognonensis</name>
    <dbReference type="NCBI Taxonomy" id="2484945"/>
    <lineage>
        <taxon>Bacteria</taxon>
        <taxon>Pseudomonadati</taxon>
        <taxon>Spirochaetota</taxon>
        <taxon>Spirochaetia</taxon>
        <taxon>Leptospirales</taxon>
        <taxon>Leptospiraceae</taxon>
        <taxon>Leptospira</taxon>
    </lineage>
</organism>
<feature type="binding site" evidence="5">
    <location>
        <position position="218"/>
    </location>
    <ligand>
        <name>UTP</name>
        <dbReference type="ChEBI" id="CHEBI:46398"/>
    </ligand>
</feature>
<feature type="binding site" evidence="4">
    <location>
        <position position="188"/>
    </location>
    <ligand>
        <name>substrate</name>
    </ligand>
</feature>
<evidence type="ECO:0000256" key="1">
    <source>
        <dbReference type="ARBA" id="ARBA00010401"/>
    </source>
</evidence>
<evidence type="ECO:0000313" key="7">
    <source>
        <dbReference type="Proteomes" id="UP000297693"/>
    </source>
</evidence>
<evidence type="ECO:0000256" key="5">
    <source>
        <dbReference type="PIRSR" id="PIRSR000806-2"/>
    </source>
</evidence>
<dbReference type="GO" id="GO:0006011">
    <property type="term" value="P:UDP-alpha-D-glucose metabolic process"/>
    <property type="evidence" value="ECO:0007669"/>
    <property type="project" value="InterPro"/>
</dbReference>
<protein>
    <submittedName>
        <fullName evidence="6">UTP--glucose-1-phosphate uridylyltransferase</fullName>
    </submittedName>
</protein>
<keyword evidence="7" id="KW-1185">Reference proteome</keyword>
<evidence type="ECO:0000313" key="6">
    <source>
        <dbReference type="EMBL" id="TGL61772.1"/>
    </source>
</evidence>
<dbReference type="Gene3D" id="2.160.10.10">
    <property type="entry name" value="Hexapeptide repeat proteins"/>
    <property type="match status" value="1"/>
</dbReference>
<keyword evidence="3 6" id="KW-0548">Nucleotidyltransferase</keyword>
<comment type="caution">
    <text evidence="6">The sequence shown here is derived from an EMBL/GenBank/DDBJ whole genome shotgun (WGS) entry which is preliminary data.</text>
</comment>
<dbReference type="Gene3D" id="3.90.550.10">
    <property type="entry name" value="Spore Coat Polysaccharide Biosynthesis Protein SpsA, Chain A"/>
    <property type="match status" value="1"/>
</dbReference>
<dbReference type="PANTHER" id="PTHR43511">
    <property type="match status" value="1"/>
</dbReference>
<evidence type="ECO:0000256" key="4">
    <source>
        <dbReference type="PIRSR" id="PIRSR000806-1"/>
    </source>
</evidence>
<dbReference type="GO" id="GO:0003983">
    <property type="term" value="F:UTP:glucose-1-phosphate uridylyltransferase activity"/>
    <property type="evidence" value="ECO:0007669"/>
    <property type="project" value="InterPro"/>
</dbReference>
<dbReference type="Pfam" id="PF01704">
    <property type="entry name" value="UDPGP"/>
    <property type="match status" value="1"/>
</dbReference>
<dbReference type="Proteomes" id="UP000297693">
    <property type="component" value="Unassembled WGS sequence"/>
</dbReference>
<dbReference type="RefSeq" id="WP_135622221.1">
    <property type="nucleotide sequence ID" value="NZ_RQGD01000014.1"/>
</dbReference>
<feature type="binding site" evidence="5">
    <location>
        <position position="160"/>
    </location>
    <ligand>
        <name>UTP</name>
        <dbReference type="ChEBI" id="CHEBI:46398"/>
    </ligand>
</feature>
<dbReference type="InterPro" id="IPR002618">
    <property type="entry name" value="UDPGP_fam"/>
</dbReference>
<proteinExistence type="inferred from homology"/>
<reference evidence="6" key="1">
    <citation type="journal article" date="2019" name="PLoS Negl. Trop. Dis.">
        <title>Revisiting the worldwide diversity of Leptospira species in the environment.</title>
        <authorList>
            <person name="Vincent A.T."/>
            <person name="Schiettekatte O."/>
            <person name="Bourhy P."/>
            <person name="Veyrier F.J."/>
            <person name="Picardeau M."/>
        </authorList>
    </citation>
    <scope>NUCLEOTIDE SEQUENCE [LARGE SCALE GENOMIC DNA]</scope>
    <source>
        <strain evidence="6">201702476</strain>
    </source>
</reference>
<feature type="binding site" evidence="5">
    <location>
        <position position="361"/>
    </location>
    <ligand>
        <name>UTP</name>
        <dbReference type="ChEBI" id="CHEBI:46398"/>
    </ligand>
</feature>
<comment type="similarity">
    <text evidence="1">Belongs to the UDPGP type 1 family.</text>
</comment>
<gene>
    <name evidence="6" type="ORF">EHQ58_03920</name>
</gene>
<keyword evidence="2 6" id="KW-0808">Transferase</keyword>
<dbReference type="InterPro" id="IPR016267">
    <property type="entry name" value="UDPGP_trans"/>
</dbReference>
<sequence length="472" mass="53280">MSISKEAADKLITEKMKSEGLSDAFINDFLEKVDQVRKGETGIVKWETVGDLDPKTDEIDLKKIHENFQESQANLAKLVVIKLNGGLGTSMGLEKAKSLIPIKEGKSFLAVMAAQIEHIRKKYHIEVPLLLMDSYNTQKDSQEELKKIGFKQKIGTSFLQHKVPRLDKINLSPVSLTSAKDEWCPPGHGDIHFTLIETGILDQLIDMGYELAFLSNGDNLGATVDSHIVSYLLSEGIDFAMEMTPKTLADKKGGAIYRKLVDGKFQRYELLETAQVPLENEHEFSGLGKFRTFSTNNLWINLRSLRDRLREGHFSLSLIVNPKKVEGKEILQLETAMGSAVGNFSKFKGIIIPRDRFAPVKKTEDYLIRRSDAYTLNEDYSLTMSKARKANGLGEVLVNLDERYYKKITDFDSLFKAYPSLVECEELNVEGEIEFDVAVKIIGKVKLINASNSLKKLSELKLEKLENNTYRF</sequence>
<feature type="binding site" evidence="5">
    <location>
        <position position="97"/>
    </location>
    <ligand>
        <name>UTP</name>
        <dbReference type="ChEBI" id="CHEBI:46398"/>
    </ligand>
</feature>
<feature type="binding site" evidence="5">
    <location>
        <position position="187"/>
    </location>
    <ligand>
        <name>UTP</name>
        <dbReference type="ChEBI" id="CHEBI:46398"/>
    </ligand>
</feature>
<evidence type="ECO:0000256" key="2">
    <source>
        <dbReference type="ARBA" id="ARBA00022679"/>
    </source>
</evidence>
<name>A0A4R9K7Z9_9LEPT</name>
<dbReference type="EMBL" id="RQGD01000014">
    <property type="protein sequence ID" value="TGL61772.1"/>
    <property type="molecule type" value="Genomic_DNA"/>
</dbReference>
<evidence type="ECO:0000256" key="3">
    <source>
        <dbReference type="ARBA" id="ARBA00022695"/>
    </source>
</evidence>
<dbReference type="InterPro" id="IPR029044">
    <property type="entry name" value="Nucleotide-diphossugar_trans"/>
</dbReference>
<dbReference type="PIRSF" id="PIRSF000806">
    <property type="entry name" value="UDPGP"/>
    <property type="match status" value="1"/>
</dbReference>